<evidence type="ECO:0000256" key="1">
    <source>
        <dbReference type="SAM" id="MobiDB-lite"/>
    </source>
</evidence>
<comment type="caution">
    <text evidence="2">The sequence shown here is derived from an EMBL/GenBank/DDBJ whole genome shotgun (WGS) entry which is preliminary data.</text>
</comment>
<gene>
    <name evidence="2" type="ORF">GN958_ATG05714</name>
</gene>
<proteinExistence type="predicted"/>
<name>A0A8S9UXK6_PHYIN</name>
<protein>
    <submittedName>
        <fullName evidence="2">Uncharacterized protein</fullName>
    </submittedName>
</protein>
<dbReference type="EMBL" id="JAACNO010000762">
    <property type="protein sequence ID" value="KAF4145093.1"/>
    <property type="molecule type" value="Genomic_DNA"/>
</dbReference>
<dbReference type="AlphaFoldDB" id="A0A8S9UXK6"/>
<evidence type="ECO:0000313" key="3">
    <source>
        <dbReference type="Proteomes" id="UP000704712"/>
    </source>
</evidence>
<dbReference type="Proteomes" id="UP000704712">
    <property type="component" value="Unassembled WGS sequence"/>
</dbReference>
<organism evidence="2 3">
    <name type="scientific">Phytophthora infestans</name>
    <name type="common">Potato late blight agent</name>
    <name type="synonym">Botrytis infestans</name>
    <dbReference type="NCBI Taxonomy" id="4787"/>
    <lineage>
        <taxon>Eukaryota</taxon>
        <taxon>Sar</taxon>
        <taxon>Stramenopiles</taxon>
        <taxon>Oomycota</taxon>
        <taxon>Peronosporomycetes</taxon>
        <taxon>Peronosporales</taxon>
        <taxon>Peronosporaceae</taxon>
        <taxon>Phytophthora</taxon>
    </lineage>
</organism>
<sequence>MATPVTTLLVEVGQPGRTLQLIPRDGEPVSALPYSNPVLGGEIPERPNEYPESPTHITPEANRIHRCGDQVSHGAALVSSSTRGLVMSESTYPALGMASAVRGNIHSARKGNSGNRTVIFMEMIATRFNFLADQGSMSLAAKATGARLPGMKAASGPNGAAGSIPGSDELGGAGIKTDPGDPPP</sequence>
<feature type="region of interest" description="Disordered" evidence="1">
    <location>
        <begin position="149"/>
        <end position="184"/>
    </location>
</feature>
<evidence type="ECO:0000313" key="2">
    <source>
        <dbReference type="EMBL" id="KAF4145093.1"/>
    </source>
</evidence>
<reference evidence="2" key="1">
    <citation type="submission" date="2020-03" db="EMBL/GenBank/DDBJ databases">
        <title>Hybrid Assembly of Korean Phytophthora infestans isolates.</title>
        <authorList>
            <person name="Prokchorchik M."/>
            <person name="Lee Y."/>
            <person name="Seo J."/>
            <person name="Cho J.-H."/>
            <person name="Park Y.-E."/>
            <person name="Jang D.-C."/>
            <person name="Im J.-S."/>
            <person name="Choi J.-G."/>
            <person name="Park H.-J."/>
            <person name="Lee G.-B."/>
            <person name="Lee Y.-G."/>
            <person name="Hong S.-Y."/>
            <person name="Cho K."/>
            <person name="Sohn K.H."/>
        </authorList>
    </citation>
    <scope>NUCLEOTIDE SEQUENCE</scope>
    <source>
        <strain evidence="2">KR_2_A2</strain>
    </source>
</reference>
<accession>A0A8S9UXK6</accession>